<proteinExistence type="predicted"/>
<dbReference type="STRING" id="857342.A0A2T3ASG7"/>
<dbReference type="Proteomes" id="UP000241818">
    <property type="component" value="Unassembled WGS sequence"/>
</dbReference>
<dbReference type="OrthoDB" id="3766406at2759"/>
<evidence type="ECO:0000313" key="2">
    <source>
        <dbReference type="Proteomes" id="UP000241818"/>
    </source>
</evidence>
<dbReference type="GeneID" id="36572821"/>
<sequence length="351" mass="40719">MKILNVLRRLLRRSHSRCTIDFANKSHLEKLPAEVLLNIANFLPLHCAALLTLSSKSLQYKVGNEYLRNISVVEMFEFDDDHGRYRKAKPAMTHKQVEYSKFLTLLSEDLPDEVFCQLCQIIHTPKKTDLAWSERQRKCYFLEADLQYGRNFNFPKINLAMKRARQGLDPSKQLLSLSKTFVEHQRQCLYRSSWQARIVKQRLYVRAIHRLLVPRKTVPSLPNSDWTLQVCGHFEDSGGFREQPLHGHLLKTLAKYHGNGCIAEKGEALIQCRDCKTELCIEIEDNGKVDIQLVVTVRQDFGRGEQPFDFDFYSHFIIRDLGEKPVRFTPGSIRDTFENASTSQGQGVYRK</sequence>
<evidence type="ECO:0000313" key="1">
    <source>
        <dbReference type="EMBL" id="PSS09306.1"/>
    </source>
</evidence>
<dbReference type="AlphaFoldDB" id="A0A2T3ASG7"/>
<organism evidence="1 2">
    <name type="scientific">Amorphotheca resinae ATCC 22711</name>
    <dbReference type="NCBI Taxonomy" id="857342"/>
    <lineage>
        <taxon>Eukaryota</taxon>
        <taxon>Fungi</taxon>
        <taxon>Dikarya</taxon>
        <taxon>Ascomycota</taxon>
        <taxon>Pezizomycotina</taxon>
        <taxon>Leotiomycetes</taxon>
        <taxon>Helotiales</taxon>
        <taxon>Amorphothecaceae</taxon>
        <taxon>Amorphotheca</taxon>
    </lineage>
</organism>
<gene>
    <name evidence="1" type="ORF">M430DRAFT_22667</name>
</gene>
<reference evidence="1 2" key="1">
    <citation type="journal article" date="2018" name="New Phytol.">
        <title>Comparative genomics and transcriptomics depict ericoid mycorrhizal fungi as versatile saprotrophs and plant mutualists.</title>
        <authorList>
            <person name="Martino E."/>
            <person name="Morin E."/>
            <person name="Grelet G.A."/>
            <person name="Kuo A."/>
            <person name="Kohler A."/>
            <person name="Daghino S."/>
            <person name="Barry K.W."/>
            <person name="Cichocki N."/>
            <person name="Clum A."/>
            <person name="Dockter R.B."/>
            <person name="Hainaut M."/>
            <person name="Kuo R.C."/>
            <person name="LaButti K."/>
            <person name="Lindahl B.D."/>
            <person name="Lindquist E.A."/>
            <person name="Lipzen A."/>
            <person name="Khouja H.R."/>
            <person name="Magnuson J."/>
            <person name="Murat C."/>
            <person name="Ohm R.A."/>
            <person name="Singer S.W."/>
            <person name="Spatafora J.W."/>
            <person name="Wang M."/>
            <person name="Veneault-Fourrey C."/>
            <person name="Henrissat B."/>
            <person name="Grigoriev I.V."/>
            <person name="Martin F.M."/>
            <person name="Perotto S."/>
        </authorList>
    </citation>
    <scope>NUCLEOTIDE SEQUENCE [LARGE SCALE GENOMIC DNA]</scope>
    <source>
        <strain evidence="1 2">ATCC 22711</strain>
    </source>
</reference>
<keyword evidence="2" id="KW-1185">Reference proteome</keyword>
<dbReference type="InParanoid" id="A0A2T3ASG7"/>
<dbReference type="EMBL" id="KZ679017">
    <property type="protein sequence ID" value="PSS09306.1"/>
    <property type="molecule type" value="Genomic_DNA"/>
</dbReference>
<dbReference type="RefSeq" id="XP_024717604.1">
    <property type="nucleotide sequence ID" value="XM_024864740.1"/>
</dbReference>
<evidence type="ECO:0008006" key="3">
    <source>
        <dbReference type="Google" id="ProtNLM"/>
    </source>
</evidence>
<accession>A0A2T3ASG7</accession>
<protein>
    <recommendedName>
        <fullName evidence="3">F-box domain-containing protein</fullName>
    </recommendedName>
</protein>
<name>A0A2T3ASG7_AMORE</name>